<feature type="compositionally biased region" description="Polar residues" evidence="1">
    <location>
        <begin position="1"/>
        <end position="13"/>
    </location>
</feature>
<proteinExistence type="predicted"/>
<evidence type="ECO:0000313" key="3">
    <source>
        <dbReference type="Proteomes" id="UP000053060"/>
    </source>
</evidence>
<dbReference type="RefSeq" id="WP_060651279.1">
    <property type="nucleotide sequence ID" value="NZ_AZXY01000003.1"/>
</dbReference>
<dbReference type="PATRIC" id="fig|1441730.3.peg.1514"/>
<evidence type="ECO:0000313" key="2">
    <source>
        <dbReference type="EMBL" id="KSZ59145.1"/>
    </source>
</evidence>
<dbReference type="AlphaFoldDB" id="A0A0V9UMB5"/>
<evidence type="ECO:0000256" key="1">
    <source>
        <dbReference type="SAM" id="MobiDB-lite"/>
    </source>
</evidence>
<comment type="caution">
    <text evidence="2">The sequence shown here is derived from an EMBL/GenBank/DDBJ whole genome shotgun (WGS) entry which is preliminary data.</text>
</comment>
<gene>
    <name evidence="2" type="ORF">Z045_07200</name>
</gene>
<sequence>MNSTTTEPITATAHNRAGTISVRTTDGGLPVDLRIDPRELRYGARQLADQILALNRQAALEAAVIRGERLAAEGVPREILDRMRLPSRADLADGSTDRRGGLVR</sequence>
<organism evidence="2 3">
    <name type="scientific">Rhodococcus pyridinivorans KG-16</name>
    <dbReference type="NCBI Taxonomy" id="1441730"/>
    <lineage>
        <taxon>Bacteria</taxon>
        <taxon>Bacillati</taxon>
        <taxon>Actinomycetota</taxon>
        <taxon>Actinomycetes</taxon>
        <taxon>Mycobacteriales</taxon>
        <taxon>Nocardiaceae</taxon>
        <taxon>Rhodococcus</taxon>
    </lineage>
</organism>
<protein>
    <submittedName>
        <fullName evidence="2">Uncharacterized protein</fullName>
    </submittedName>
</protein>
<dbReference type="Proteomes" id="UP000053060">
    <property type="component" value="Unassembled WGS sequence"/>
</dbReference>
<reference evidence="2 3" key="2">
    <citation type="journal article" date="2016" name="Genome Announc.">
        <title>Draft Genome Sequence of a Versatile Hydrocarbon-Degrading Bacterium, Rhodococcus pyridinivorans Strain KG-16, Collected from Oil Fields in India.</title>
        <authorList>
            <person name="Aggarwal R.K."/>
            <person name="Dawar C."/>
            <person name="Phanindranath R."/>
            <person name="Mutnuri L."/>
            <person name="Dayal A.M."/>
        </authorList>
    </citation>
    <scope>NUCLEOTIDE SEQUENCE [LARGE SCALE GENOMIC DNA]</scope>
    <source>
        <strain evidence="2 3">KG-16</strain>
    </source>
</reference>
<dbReference type="EMBL" id="AZXY01000003">
    <property type="protein sequence ID" value="KSZ59145.1"/>
    <property type="molecule type" value="Genomic_DNA"/>
</dbReference>
<name>A0A0V9UMB5_9NOCA</name>
<accession>A0A0V9UMB5</accession>
<reference evidence="3" key="1">
    <citation type="submission" date="2015-01" db="EMBL/GenBank/DDBJ databases">
        <title>Draft genome sequence of Rhodococcus pyridinivorans strain KG-16, a hydrocarbon-degrading bacterium.</title>
        <authorList>
            <person name="Aggarwal R.K."/>
            <person name="Dawar C."/>
        </authorList>
    </citation>
    <scope>NUCLEOTIDE SEQUENCE [LARGE SCALE GENOMIC DNA]</scope>
    <source>
        <strain evidence="3">KG-16</strain>
    </source>
</reference>
<feature type="region of interest" description="Disordered" evidence="1">
    <location>
        <begin position="1"/>
        <end position="23"/>
    </location>
</feature>